<name>A0A8S1MJ82_9CILI</name>
<organism evidence="1 2">
    <name type="scientific">Paramecium sonneborni</name>
    <dbReference type="NCBI Taxonomy" id="65129"/>
    <lineage>
        <taxon>Eukaryota</taxon>
        <taxon>Sar</taxon>
        <taxon>Alveolata</taxon>
        <taxon>Ciliophora</taxon>
        <taxon>Intramacronucleata</taxon>
        <taxon>Oligohymenophorea</taxon>
        <taxon>Peniculida</taxon>
        <taxon>Parameciidae</taxon>
        <taxon>Paramecium</taxon>
    </lineage>
</organism>
<reference evidence="1" key="1">
    <citation type="submission" date="2021-01" db="EMBL/GenBank/DDBJ databases">
        <authorList>
            <consortium name="Genoscope - CEA"/>
            <person name="William W."/>
        </authorList>
    </citation>
    <scope>NUCLEOTIDE SEQUENCE</scope>
</reference>
<dbReference type="AlphaFoldDB" id="A0A8S1MJ82"/>
<dbReference type="EMBL" id="CAJJDN010000037">
    <property type="protein sequence ID" value="CAD8078521.1"/>
    <property type="molecule type" value="Genomic_DNA"/>
</dbReference>
<comment type="caution">
    <text evidence="1">The sequence shown here is derived from an EMBL/GenBank/DDBJ whole genome shotgun (WGS) entry which is preliminary data.</text>
</comment>
<accession>A0A8S1MJ82</accession>
<gene>
    <name evidence="1" type="ORF">PSON_ATCC_30995.1.T0370350</name>
</gene>
<proteinExistence type="predicted"/>
<evidence type="ECO:0000313" key="1">
    <source>
        <dbReference type="EMBL" id="CAD8078521.1"/>
    </source>
</evidence>
<protein>
    <submittedName>
        <fullName evidence="1">Uncharacterized protein</fullName>
    </submittedName>
</protein>
<sequence length="35" mass="4285">MTYKSYSQMIPQRSFQKCKLDPKSLLTRRQYDNTK</sequence>
<evidence type="ECO:0000313" key="2">
    <source>
        <dbReference type="Proteomes" id="UP000692954"/>
    </source>
</evidence>
<dbReference type="Proteomes" id="UP000692954">
    <property type="component" value="Unassembled WGS sequence"/>
</dbReference>
<keyword evidence="2" id="KW-1185">Reference proteome</keyword>